<reference evidence="2 3" key="1">
    <citation type="journal article" date="2016" name="Nat. Commun.">
        <title>Thousands of microbial genomes shed light on interconnected biogeochemical processes in an aquifer system.</title>
        <authorList>
            <person name="Anantharaman K."/>
            <person name="Brown C.T."/>
            <person name="Hug L.A."/>
            <person name="Sharon I."/>
            <person name="Castelle C.J."/>
            <person name="Probst A.J."/>
            <person name="Thomas B.C."/>
            <person name="Singh A."/>
            <person name="Wilkins M.J."/>
            <person name="Karaoz U."/>
            <person name="Brodie E.L."/>
            <person name="Williams K.H."/>
            <person name="Hubbard S.S."/>
            <person name="Banfield J.F."/>
        </authorList>
    </citation>
    <scope>NUCLEOTIDE SEQUENCE [LARGE SCALE GENOMIC DNA]</scope>
</reference>
<name>A0A1F6BXR8_9BACT</name>
<evidence type="ECO:0000313" key="3">
    <source>
        <dbReference type="Proteomes" id="UP000176322"/>
    </source>
</evidence>
<feature type="transmembrane region" description="Helical" evidence="1">
    <location>
        <begin position="52"/>
        <end position="76"/>
    </location>
</feature>
<comment type="caution">
    <text evidence="2">The sequence shown here is derived from an EMBL/GenBank/DDBJ whole genome shotgun (WGS) entry which is preliminary data.</text>
</comment>
<evidence type="ECO:0000256" key="1">
    <source>
        <dbReference type="SAM" id="Phobius"/>
    </source>
</evidence>
<sequence length="311" mass="34586">MLRFTNMLLKITGSILQGFGLLYFLLFSVGASALSLYTLFTGQSGAVTTELGGLLTVLSFFGAVPLGLLVVGFILVKNATGNSYFPNKAFETVGKLAFVPISIALGSSFFIITVPFLIYTFYRYKMGVETNTVRFIKWAVKDWYITLFIYAVIVACTAFFLFIQEPPTQSNNVITERAYDVSETVVDSEPTDMKKEFANEYSIKISSIDDSKLYTLESSIPVTWNLSGESKYPNVDVWVGFMLVDAETGEEFFITDALWDESRSVNVSLKEAVSGSSVIDTGKYQLKAYIYGSDQREYPSVLSNQFNVVVN</sequence>
<organism evidence="2 3">
    <name type="scientific">Candidatus Kaiserbacteria bacterium RIFCSPHIGHO2_01_FULL_46_22</name>
    <dbReference type="NCBI Taxonomy" id="1798475"/>
    <lineage>
        <taxon>Bacteria</taxon>
        <taxon>Candidatus Kaiseribacteriota</taxon>
    </lineage>
</organism>
<feature type="transmembrane region" description="Helical" evidence="1">
    <location>
        <begin position="143"/>
        <end position="163"/>
    </location>
</feature>
<keyword evidence="1" id="KW-0812">Transmembrane</keyword>
<protein>
    <submittedName>
        <fullName evidence="2">Uncharacterized protein</fullName>
    </submittedName>
</protein>
<accession>A0A1F6BXR8</accession>
<dbReference type="Proteomes" id="UP000176322">
    <property type="component" value="Unassembled WGS sequence"/>
</dbReference>
<dbReference type="STRING" id="1798475.A2837_00830"/>
<feature type="transmembrane region" description="Helical" evidence="1">
    <location>
        <begin position="20"/>
        <end position="40"/>
    </location>
</feature>
<dbReference type="EMBL" id="MFKO01000002">
    <property type="protein sequence ID" value="OGG41746.1"/>
    <property type="molecule type" value="Genomic_DNA"/>
</dbReference>
<feature type="transmembrane region" description="Helical" evidence="1">
    <location>
        <begin position="96"/>
        <end position="122"/>
    </location>
</feature>
<keyword evidence="1" id="KW-1133">Transmembrane helix</keyword>
<evidence type="ECO:0000313" key="2">
    <source>
        <dbReference type="EMBL" id="OGG41746.1"/>
    </source>
</evidence>
<keyword evidence="1" id="KW-0472">Membrane</keyword>
<dbReference type="AlphaFoldDB" id="A0A1F6BXR8"/>
<gene>
    <name evidence="2" type="ORF">A2837_00830</name>
</gene>
<proteinExistence type="predicted"/>